<gene>
    <name evidence="2" type="ORF">Q3V37_25740</name>
</gene>
<dbReference type="Proteomes" id="UP001235874">
    <property type="component" value="Chromosome"/>
</dbReference>
<evidence type="ECO:0000313" key="3">
    <source>
        <dbReference type="Proteomes" id="UP001235874"/>
    </source>
</evidence>
<feature type="transmembrane region" description="Helical" evidence="1">
    <location>
        <begin position="12"/>
        <end position="36"/>
    </location>
</feature>
<evidence type="ECO:0000256" key="1">
    <source>
        <dbReference type="SAM" id="Phobius"/>
    </source>
</evidence>
<dbReference type="EMBL" id="CP130472">
    <property type="protein sequence ID" value="WLS44756.1"/>
    <property type="molecule type" value="Genomic_DNA"/>
</dbReference>
<protein>
    <submittedName>
        <fullName evidence="2">Uncharacterized protein</fullName>
    </submittedName>
</protein>
<dbReference type="KEGG" id="mprn:Q3V37_25740"/>
<keyword evidence="1" id="KW-0472">Membrane</keyword>
<keyword evidence="1" id="KW-1133">Transmembrane helix</keyword>
<proteinExistence type="predicted"/>
<sequence>MRRRARRFVAEASLGRWIFTTAVANLFAALITAILVEVLVDEKNWWHRIGYLLICVILIGGSAALTGIGTKIRDTRFPVNASIILSMIRAISATARRENELRSSLRENSTDAERRRVLLSALKMYMSELEEVISNGWSTHRFGETTPVEVVLMKRASDGGVTVACWATTRPTSLDQRTIRRDFYDGTEAAKLYRRFVDKGTRSPLHLIEDISTYSEYDHFGRDPSLRSNSTALLPVYDSHSRCHGFVAITARNRAGMFREEDREFWIELWQLWEAHIVRCIVEFEATGQMLDEEQISV</sequence>
<keyword evidence="3" id="KW-1185">Reference proteome</keyword>
<organism evidence="2 3">
    <name type="scientific">Micromonospora profundi</name>
    <dbReference type="NCBI Taxonomy" id="1420889"/>
    <lineage>
        <taxon>Bacteria</taxon>
        <taxon>Bacillati</taxon>
        <taxon>Actinomycetota</taxon>
        <taxon>Actinomycetes</taxon>
        <taxon>Micromonosporales</taxon>
        <taxon>Micromonosporaceae</taxon>
        <taxon>Micromonospora</taxon>
    </lineage>
</organism>
<keyword evidence="1" id="KW-0812">Transmembrane</keyword>
<accession>A0AAJ6L298</accession>
<feature type="transmembrane region" description="Helical" evidence="1">
    <location>
        <begin position="48"/>
        <end position="68"/>
    </location>
</feature>
<name>A0AAJ6L298_9ACTN</name>
<dbReference type="AlphaFoldDB" id="A0AAJ6L298"/>
<dbReference type="RefSeq" id="WP_306271945.1">
    <property type="nucleotide sequence ID" value="NZ_CP130472.1"/>
</dbReference>
<reference evidence="2 3" key="1">
    <citation type="submission" date="2023-07" db="EMBL/GenBank/DDBJ databases">
        <title>Micromonospora profundi TRM 95458 converts glycerol to a new osmotic compound.</title>
        <authorList>
            <person name="Lu D."/>
        </authorList>
    </citation>
    <scope>NUCLEOTIDE SEQUENCE [LARGE SCALE GENOMIC DNA]</scope>
    <source>
        <strain evidence="2 3">TRM95458</strain>
    </source>
</reference>
<evidence type="ECO:0000313" key="2">
    <source>
        <dbReference type="EMBL" id="WLS44756.1"/>
    </source>
</evidence>